<evidence type="ECO:0000256" key="8">
    <source>
        <dbReference type="PROSITE-ProRule" id="PRU10060"/>
    </source>
</evidence>
<evidence type="ECO:0000313" key="11">
    <source>
        <dbReference type="EMBL" id="CAL4104842.1"/>
    </source>
</evidence>
<comment type="catalytic activity">
    <reaction evidence="1 9">
        <text>Endohydrolysis of (1-&gt;4)-beta-D-glucosidic linkages in cellulose, lichenin and cereal beta-D-glucans.</text>
        <dbReference type="EC" id="3.2.1.4"/>
    </reaction>
</comment>
<dbReference type="EMBL" id="CAXKWB010012516">
    <property type="protein sequence ID" value="CAL4104842.1"/>
    <property type="molecule type" value="Genomic_DNA"/>
</dbReference>
<gene>
    <name evidence="11" type="ORF">MNOR_LOCUS17863</name>
</gene>
<dbReference type="SUPFAM" id="SSF48208">
    <property type="entry name" value="Six-hairpin glycosidases"/>
    <property type="match status" value="1"/>
</dbReference>
<dbReference type="PROSITE" id="PS00698">
    <property type="entry name" value="GH9_3"/>
    <property type="match status" value="1"/>
</dbReference>
<feature type="active site" evidence="8">
    <location>
        <position position="430"/>
    </location>
</feature>
<keyword evidence="12" id="KW-1185">Reference proteome</keyword>
<evidence type="ECO:0000256" key="5">
    <source>
        <dbReference type="ARBA" id="ARBA00023277"/>
    </source>
</evidence>
<dbReference type="GO" id="GO:0030245">
    <property type="term" value="P:cellulose catabolic process"/>
    <property type="evidence" value="ECO:0007669"/>
    <property type="project" value="UniProtKB-KW"/>
</dbReference>
<dbReference type="InterPro" id="IPR008928">
    <property type="entry name" value="6-hairpin_glycosidase_sf"/>
</dbReference>
<dbReference type="Pfam" id="PF00759">
    <property type="entry name" value="Glyco_hydro_9"/>
    <property type="match status" value="1"/>
</dbReference>
<keyword evidence="3 8" id="KW-0378">Hydrolase</keyword>
<comment type="caution">
    <text evidence="11">The sequence shown here is derived from an EMBL/GenBank/DDBJ whole genome shotgun (WGS) entry which is preliminary data.</text>
</comment>
<name>A0AAV2R0Z3_MEGNR</name>
<dbReference type="AlphaFoldDB" id="A0AAV2R0Z3"/>
<feature type="non-terminal residue" evidence="11">
    <location>
        <position position="1"/>
    </location>
</feature>
<comment type="similarity">
    <text evidence="2 8 9">Belongs to the glycosyl hydrolase 9 (cellulase E) family.</text>
</comment>
<evidence type="ECO:0000256" key="3">
    <source>
        <dbReference type="ARBA" id="ARBA00022801"/>
    </source>
</evidence>
<dbReference type="GO" id="GO:0008810">
    <property type="term" value="F:cellulase activity"/>
    <property type="evidence" value="ECO:0007669"/>
    <property type="project" value="UniProtKB-EC"/>
</dbReference>
<keyword evidence="5 8" id="KW-0119">Carbohydrate metabolism</keyword>
<dbReference type="InterPro" id="IPR001701">
    <property type="entry name" value="Glyco_hydro_9"/>
</dbReference>
<dbReference type="EC" id="3.2.1.4" evidence="9"/>
<dbReference type="Gene3D" id="1.50.10.10">
    <property type="match status" value="1"/>
</dbReference>
<dbReference type="InterPro" id="IPR012341">
    <property type="entry name" value="6hp_glycosidase-like_sf"/>
</dbReference>
<keyword evidence="6 8" id="KW-0326">Glycosidase</keyword>
<feature type="signal peptide" evidence="9">
    <location>
        <begin position="1"/>
        <end position="28"/>
    </location>
</feature>
<evidence type="ECO:0000259" key="10">
    <source>
        <dbReference type="Pfam" id="PF00759"/>
    </source>
</evidence>
<accession>A0AAV2R0Z3</accession>
<evidence type="ECO:0000256" key="7">
    <source>
        <dbReference type="ARBA" id="ARBA00023326"/>
    </source>
</evidence>
<proteinExistence type="inferred from homology"/>
<keyword evidence="7 8" id="KW-0624">Polysaccharide degradation</keyword>
<evidence type="ECO:0000256" key="4">
    <source>
        <dbReference type="ARBA" id="ARBA00023001"/>
    </source>
</evidence>
<evidence type="ECO:0000256" key="9">
    <source>
        <dbReference type="RuleBase" id="RU361166"/>
    </source>
</evidence>
<keyword evidence="9" id="KW-0732">Signal</keyword>
<dbReference type="InterPro" id="IPR033126">
    <property type="entry name" value="Glyco_hydro_9_Asp/Glu_AS"/>
</dbReference>
<reference evidence="11 12" key="1">
    <citation type="submission" date="2024-05" db="EMBL/GenBank/DDBJ databases">
        <authorList>
            <person name="Wallberg A."/>
        </authorList>
    </citation>
    <scope>NUCLEOTIDE SEQUENCE [LARGE SCALE GENOMIC DNA]</scope>
</reference>
<protein>
    <recommendedName>
        <fullName evidence="9">Endoglucanase</fullName>
        <ecNumber evidence="9">3.2.1.4</ecNumber>
    </recommendedName>
</protein>
<evidence type="ECO:0000256" key="2">
    <source>
        <dbReference type="ARBA" id="ARBA00007072"/>
    </source>
</evidence>
<evidence type="ECO:0000256" key="1">
    <source>
        <dbReference type="ARBA" id="ARBA00000966"/>
    </source>
</evidence>
<evidence type="ECO:0000256" key="6">
    <source>
        <dbReference type="ARBA" id="ARBA00023295"/>
    </source>
</evidence>
<feature type="domain" description="Glycoside hydrolase family 9" evidence="10">
    <location>
        <begin position="32"/>
        <end position="452"/>
    </location>
</feature>
<keyword evidence="4 9" id="KW-0136">Cellulose degradation</keyword>
<feature type="active site" evidence="8">
    <location>
        <position position="439"/>
    </location>
</feature>
<feature type="chain" id="PRO_5043109086" description="Endoglucanase" evidence="9">
    <location>
        <begin position="29"/>
        <end position="460"/>
    </location>
</feature>
<dbReference type="PANTHER" id="PTHR22298">
    <property type="entry name" value="ENDO-1,4-BETA-GLUCANASE"/>
    <property type="match status" value="1"/>
</dbReference>
<evidence type="ECO:0000313" key="12">
    <source>
        <dbReference type="Proteomes" id="UP001497623"/>
    </source>
</evidence>
<organism evidence="11 12">
    <name type="scientific">Meganyctiphanes norvegica</name>
    <name type="common">Northern krill</name>
    <name type="synonym">Thysanopoda norvegica</name>
    <dbReference type="NCBI Taxonomy" id="48144"/>
    <lineage>
        <taxon>Eukaryota</taxon>
        <taxon>Metazoa</taxon>
        <taxon>Ecdysozoa</taxon>
        <taxon>Arthropoda</taxon>
        <taxon>Crustacea</taxon>
        <taxon>Multicrustacea</taxon>
        <taxon>Malacostraca</taxon>
        <taxon>Eumalacostraca</taxon>
        <taxon>Eucarida</taxon>
        <taxon>Euphausiacea</taxon>
        <taxon>Euphausiidae</taxon>
        <taxon>Meganyctiphanes</taxon>
    </lineage>
</organism>
<dbReference type="Proteomes" id="UP001497623">
    <property type="component" value="Unassembled WGS sequence"/>
</dbReference>
<sequence length="460" mass="50050">RLSSTALTRATMLRLCVIACLGIALAVGAPNYQEVIHDSFLFYEAQRSGKLPSDNRLNWRGDSALGDGSDVGLDLTGGYYDAGDFVKFGFPMAGSVTNLAWGGITWNDAYANAGELDYLKAAVKWGTDYFIRCHPEDTVFYGQVGNGDADHASWGRPEDMTMGRPSYKITADRPGSDLAGETSAAFSAAYMLFKDSDPTYAATCLDHAKSLYKFADEHRAKYTDSIPEAANFYQSWGGYNDELAWAAAWLAKATGDSGYLSDAEGKYGDVYTEPQEFSWDDKSVGVMTLLYELTGKSTYQSDLQNFCDKIKDDTQKTPGGLVFISQWGSLRYNANAMFILLQAAELGMKTSEYQDFARGQIGYILGEGSQRSFVIGYGNNPPTKPHHRSSSCDLMPAPCSWDAFNNPGPNPQTLTGALVGGVDSNDNYNDDRGDYVSNEVACDYNAAFTGAVAALYSLGM</sequence>